<dbReference type="GO" id="GO:0003723">
    <property type="term" value="F:RNA binding"/>
    <property type="evidence" value="ECO:0007669"/>
    <property type="project" value="UniProtKB-KW"/>
</dbReference>
<evidence type="ECO:0000256" key="3">
    <source>
        <dbReference type="PROSITE-ProRule" id="PRU00182"/>
    </source>
</evidence>
<dbReference type="Gene3D" id="3.40.50.150">
    <property type="entry name" value="Vaccinia Virus protein VP39"/>
    <property type="match status" value="1"/>
</dbReference>
<sequence length="255" mass="27051">MTNRLSAADRSAARLDVTLANSGRARSRSHASELIRSGRVRLSGQPVTRPSTKVLPDAPIDVDDDPWVSRGAHKLIGALDESGITVPSVVLDAGACTGGFTQVLLDRGAQRVHAVDVGHDQLAPQLRTDPRVSNHEGLNLRELSVGDLDGQLVDLIVGDVSFISLTLLLGPLSTVLSPDGVALLLVKPQFEVGRRRLGAGGVVRDPADRRRAVDTVVDAAAHIGLRSFWQAPSRVPGPSGNIEYFVGLRRGAIPD</sequence>
<dbReference type="Proteomes" id="UP000198815">
    <property type="component" value="Unassembled WGS sequence"/>
</dbReference>
<dbReference type="GO" id="GO:0032259">
    <property type="term" value="P:methylation"/>
    <property type="evidence" value="ECO:0007669"/>
    <property type="project" value="UniProtKB-KW"/>
</dbReference>
<evidence type="ECO:0000313" key="6">
    <source>
        <dbReference type="Proteomes" id="UP000198815"/>
    </source>
</evidence>
<gene>
    <name evidence="5" type="ORF">SAMN05443377_104127</name>
</gene>
<keyword evidence="6" id="KW-1185">Reference proteome</keyword>
<dbReference type="CDD" id="cd00165">
    <property type="entry name" value="S4"/>
    <property type="match status" value="1"/>
</dbReference>
<dbReference type="SUPFAM" id="SSF55174">
    <property type="entry name" value="Alpha-L RNA-binding motif"/>
    <property type="match status" value="1"/>
</dbReference>
<dbReference type="Pfam" id="PF01728">
    <property type="entry name" value="FtsJ"/>
    <property type="match status" value="1"/>
</dbReference>
<dbReference type="PROSITE" id="PS50889">
    <property type="entry name" value="S4"/>
    <property type="match status" value="1"/>
</dbReference>
<dbReference type="SUPFAM" id="SSF53335">
    <property type="entry name" value="S-adenosyl-L-methionine-dependent methyltransferases"/>
    <property type="match status" value="1"/>
</dbReference>
<dbReference type="PANTHER" id="PTHR32319:SF0">
    <property type="entry name" value="BACTERIAL HEMOLYSIN-LIKE PROTEIN"/>
    <property type="match status" value="1"/>
</dbReference>
<keyword evidence="1 3" id="KW-0694">RNA-binding</keyword>
<name>A0A1H9QUG2_9ACTN</name>
<dbReference type="InterPro" id="IPR002942">
    <property type="entry name" value="S4_RNA-bd"/>
</dbReference>
<dbReference type="InterPro" id="IPR004538">
    <property type="entry name" value="Hemolysin_A/TlyA"/>
</dbReference>
<dbReference type="AlphaFoldDB" id="A0A1H9QUG2"/>
<dbReference type="CDD" id="cd02440">
    <property type="entry name" value="AdoMet_MTases"/>
    <property type="match status" value="1"/>
</dbReference>
<reference evidence="5 6" key="1">
    <citation type="submission" date="2016-10" db="EMBL/GenBank/DDBJ databases">
        <authorList>
            <person name="de Groot N.N."/>
        </authorList>
    </citation>
    <scope>NUCLEOTIDE SEQUENCE [LARGE SCALE GENOMIC DNA]</scope>
    <source>
        <strain evidence="5 6">DSM 16859</strain>
    </source>
</reference>
<dbReference type="SMART" id="SM00363">
    <property type="entry name" value="S4"/>
    <property type="match status" value="1"/>
</dbReference>
<evidence type="ECO:0000259" key="4">
    <source>
        <dbReference type="SMART" id="SM00363"/>
    </source>
</evidence>
<accession>A0A1H9QUG2</accession>
<proteinExistence type="inferred from homology"/>
<keyword evidence="5" id="KW-0808">Transferase</keyword>
<feature type="domain" description="RNA-binding S4" evidence="4">
    <location>
        <begin position="13"/>
        <end position="73"/>
    </location>
</feature>
<dbReference type="InterPro" id="IPR036986">
    <property type="entry name" value="S4_RNA-bd_sf"/>
</dbReference>
<evidence type="ECO:0000256" key="1">
    <source>
        <dbReference type="ARBA" id="ARBA00022884"/>
    </source>
</evidence>
<dbReference type="PANTHER" id="PTHR32319">
    <property type="entry name" value="BACTERIAL HEMOLYSIN-LIKE PROTEIN"/>
    <property type="match status" value="1"/>
</dbReference>
<evidence type="ECO:0000256" key="2">
    <source>
        <dbReference type="ARBA" id="ARBA00029460"/>
    </source>
</evidence>
<comment type="similarity">
    <text evidence="2">Belongs to the TlyA family.</text>
</comment>
<evidence type="ECO:0000313" key="5">
    <source>
        <dbReference type="EMBL" id="SER64017.1"/>
    </source>
</evidence>
<organism evidence="5 6">
    <name type="scientific">Propionibacterium cyclohexanicum</name>
    <dbReference type="NCBI Taxonomy" id="64702"/>
    <lineage>
        <taxon>Bacteria</taxon>
        <taxon>Bacillati</taxon>
        <taxon>Actinomycetota</taxon>
        <taxon>Actinomycetes</taxon>
        <taxon>Propionibacteriales</taxon>
        <taxon>Propionibacteriaceae</taxon>
        <taxon>Propionibacterium</taxon>
    </lineage>
</organism>
<dbReference type="InterPro" id="IPR002877">
    <property type="entry name" value="RNA_MeTrfase_FtsJ_dom"/>
</dbReference>
<dbReference type="STRING" id="64702.SAMN05443377_104127"/>
<dbReference type="InterPro" id="IPR047048">
    <property type="entry name" value="TlyA"/>
</dbReference>
<dbReference type="Gene3D" id="3.10.290.10">
    <property type="entry name" value="RNA-binding S4 domain"/>
    <property type="match status" value="1"/>
</dbReference>
<dbReference type="PIRSF" id="PIRSF005578">
    <property type="entry name" value="TlyA"/>
    <property type="match status" value="1"/>
</dbReference>
<dbReference type="InterPro" id="IPR029063">
    <property type="entry name" value="SAM-dependent_MTases_sf"/>
</dbReference>
<keyword evidence="5" id="KW-0489">Methyltransferase</keyword>
<dbReference type="GO" id="GO:0008168">
    <property type="term" value="F:methyltransferase activity"/>
    <property type="evidence" value="ECO:0007669"/>
    <property type="project" value="UniProtKB-KW"/>
</dbReference>
<protein>
    <submittedName>
        <fullName evidence="5">23S rRNA (Cytidine1920-2'-O)/16S rRNA (Cytidine1409-2'-O)-methyltransferase</fullName>
    </submittedName>
</protein>
<dbReference type="Pfam" id="PF01479">
    <property type="entry name" value="S4"/>
    <property type="match status" value="1"/>
</dbReference>
<dbReference type="EMBL" id="FOGZ01000004">
    <property type="protein sequence ID" value="SER64017.1"/>
    <property type="molecule type" value="Genomic_DNA"/>
</dbReference>
<dbReference type="RefSeq" id="WP_425438742.1">
    <property type="nucleotide sequence ID" value="NZ_FOGZ01000004.1"/>
</dbReference>